<accession>A0ACD1FTG3</accession>
<sequence length="556" mass="61669">MSAESPGEMKSGIRAFFAHALRPKKSRQVLRKGYSASTPDLRGAAGLHRPSTTSEDVPPLPSLAPLEAHRLKYRELNANKDSQLGENRDHTAILHTIGDQDFNRHDPYGVEGEYDNRPPGEPHIASLPSQLWVHLATNYLTPADTASLAFSSRTLHQRLEPLDPFHALSLPSNHTQRINFLTTQDRHLPDHLLCIPCARFHRRTHPGHEKLQPADTLNPLFTCPEARNPLNPPPRHRITHNRTLPYTFVQLAMRAHRFGPEYGIPFAALSRRWRRTEWSHQTRFQVHNNHLLMRVTSTRFADPGLPPSTVRLLLYSREDYVPYFSVCAHWRDGNLMAACKCALSHIPVPRETAALQGLEHRAKDLLHRRVHNPNALTTLCGKCRPMRRCPECPSEYLIEVKLTEDRSEGPAHTLRFRHAIVVTRWCDLGDGSAPSRSREWAACCGVDGSAGDHQGKTHQTPKSILADGGPAGEVVGGGGSGGGGDDGDSPAAGNEGGTTTTTTSSNRIYDSFKEIGKRSISGTFESMITDDTLPGQRVISMNPSGKKLGEEGNSWY</sequence>
<keyword evidence="2" id="KW-1185">Reference proteome</keyword>
<dbReference type="Proteomes" id="UP000249057">
    <property type="component" value="Unassembled WGS sequence"/>
</dbReference>
<evidence type="ECO:0000313" key="1">
    <source>
        <dbReference type="EMBL" id="RAH40280.1"/>
    </source>
</evidence>
<organism evidence="1 2">
    <name type="scientific">Aspergillus brunneoviolaceus CBS 621.78</name>
    <dbReference type="NCBI Taxonomy" id="1450534"/>
    <lineage>
        <taxon>Eukaryota</taxon>
        <taxon>Fungi</taxon>
        <taxon>Dikarya</taxon>
        <taxon>Ascomycota</taxon>
        <taxon>Pezizomycotina</taxon>
        <taxon>Eurotiomycetes</taxon>
        <taxon>Eurotiomycetidae</taxon>
        <taxon>Eurotiales</taxon>
        <taxon>Aspergillaceae</taxon>
        <taxon>Aspergillus</taxon>
        <taxon>Aspergillus subgen. Circumdati</taxon>
    </lineage>
</organism>
<gene>
    <name evidence="1" type="ORF">BO95DRAFT_448050</name>
</gene>
<protein>
    <submittedName>
        <fullName evidence="1">Iron superoxide dismutase A</fullName>
    </submittedName>
</protein>
<dbReference type="EMBL" id="KZ825414">
    <property type="protein sequence ID" value="RAH40280.1"/>
    <property type="molecule type" value="Genomic_DNA"/>
</dbReference>
<reference evidence="1" key="1">
    <citation type="submission" date="2018-02" db="EMBL/GenBank/DDBJ databases">
        <title>The genomes of Aspergillus section Nigri reveals drivers in fungal speciation.</title>
        <authorList>
            <consortium name="DOE Joint Genome Institute"/>
            <person name="Vesth T.C."/>
            <person name="Nybo J."/>
            <person name="Theobald S."/>
            <person name="Brandl J."/>
            <person name="Frisvad J.C."/>
            <person name="Nielsen K.F."/>
            <person name="Lyhne E.K."/>
            <person name="Kogle M.E."/>
            <person name="Kuo A."/>
            <person name="Riley R."/>
            <person name="Clum A."/>
            <person name="Nolan M."/>
            <person name="Lipzen A."/>
            <person name="Salamov A."/>
            <person name="Henrissat B."/>
            <person name="Wiebenga A."/>
            <person name="De vries R.P."/>
            <person name="Grigoriev I.V."/>
            <person name="Mortensen U.H."/>
            <person name="Andersen M.R."/>
            <person name="Baker S.E."/>
        </authorList>
    </citation>
    <scope>NUCLEOTIDE SEQUENCE</scope>
    <source>
        <strain evidence="1">CBS 621.78</strain>
    </source>
</reference>
<name>A0ACD1FTG3_9EURO</name>
<proteinExistence type="predicted"/>
<evidence type="ECO:0000313" key="2">
    <source>
        <dbReference type="Proteomes" id="UP000249057"/>
    </source>
</evidence>